<dbReference type="PRINTS" id="PR01438">
    <property type="entry name" value="UNVRSLSTRESS"/>
</dbReference>
<evidence type="ECO:0000259" key="2">
    <source>
        <dbReference type="Pfam" id="PF00582"/>
    </source>
</evidence>
<organism evidence="3 5">
    <name type="scientific">Natrialba magadii (strain ATCC 43099 / DSM 3394 / CCM 3739 / CIP 104546 / IAM 13178 / JCM 8861 / NBRC 102185 / NCIMB 2190 / MS3)</name>
    <name type="common">Natronobacterium magadii</name>
    <dbReference type="NCBI Taxonomy" id="547559"/>
    <lineage>
        <taxon>Archaea</taxon>
        <taxon>Methanobacteriati</taxon>
        <taxon>Methanobacteriota</taxon>
        <taxon>Stenosarchaea group</taxon>
        <taxon>Halobacteria</taxon>
        <taxon>Halobacteriales</taxon>
        <taxon>Natrialbaceae</taxon>
        <taxon>Natrialba</taxon>
    </lineage>
</organism>
<dbReference type="PANTHER" id="PTHR46268:SF6">
    <property type="entry name" value="UNIVERSAL STRESS PROTEIN UP12"/>
    <property type="match status" value="1"/>
</dbReference>
<dbReference type="EMBL" id="AOHS01000027">
    <property type="protein sequence ID" value="ELY31273.1"/>
    <property type="molecule type" value="Genomic_DNA"/>
</dbReference>
<dbReference type="Pfam" id="PF00582">
    <property type="entry name" value="Usp"/>
    <property type="match status" value="2"/>
</dbReference>
<dbReference type="KEGG" id="nmg:Nmag_2734"/>
<dbReference type="PATRIC" id="fig|547559.17.peg.1304"/>
<proteinExistence type="inferred from homology"/>
<dbReference type="RefSeq" id="WP_004214995.1">
    <property type="nucleotide sequence ID" value="NC_013922.1"/>
</dbReference>
<dbReference type="STRING" id="547559.Nmag_2734"/>
<reference evidence="3" key="4">
    <citation type="submission" date="2016-09" db="EMBL/GenBank/DDBJ databases">
        <authorList>
            <person name="Pfeiffer F."/>
        </authorList>
    </citation>
    <scope>NUCLEOTIDE SEQUENCE</scope>
    <source>
        <strain evidence="3">ATCC 43099</strain>
    </source>
</reference>
<dbReference type="PANTHER" id="PTHR46268">
    <property type="entry name" value="STRESS RESPONSE PROTEIN NHAX"/>
    <property type="match status" value="1"/>
</dbReference>
<feature type="domain" description="UspA" evidence="2">
    <location>
        <begin position="35"/>
        <end position="169"/>
    </location>
</feature>
<evidence type="ECO:0000256" key="1">
    <source>
        <dbReference type="ARBA" id="ARBA00008791"/>
    </source>
</evidence>
<dbReference type="CDD" id="cd00293">
    <property type="entry name" value="USP-like"/>
    <property type="match status" value="2"/>
</dbReference>
<comment type="similarity">
    <text evidence="1">Belongs to the universal stress protein A family.</text>
</comment>
<feature type="domain" description="UspA" evidence="2">
    <location>
        <begin position="181"/>
        <end position="300"/>
    </location>
</feature>
<accession>D3SZN0</accession>
<dbReference type="eggNOG" id="arCOG00449">
    <property type="taxonomic scope" value="Archaea"/>
</dbReference>
<evidence type="ECO:0000313" key="5">
    <source>
        <dbReference type="Proteomes" id="UP000001879"/>
    </source>
</evidence>
<sequence length="319" mass="34247">MGVRLPQVAISAVSHVLERHGAFLPVDGECRLDRMADRLLVPIANPETADRLLDTAVDLAHDRNLELVVLSVVTVPMQLSLEHARDTLDIEDEEALLADVVERARGYGVDATGRIRFGRDIADGICHVAAELDAAAVLVGWRGRPQRRDVVLGSHIDTVLATAPCDVLVKRIDRTVTDVDSILVPVAGGPNTEFAAETAGALARAHDARVELLTVVPTRDDEQLAGARGMLTETSSSLGVVDSVTETVLEGDVTETILEQADAHDVVVIGAAESGLLRSVLVGDVSETVGREAESAVIMAKRHQGVSKTVWRRVRDRLR</sequence>
<dbReference type="Gene3D" id="3.40.50.620">
    <property type="entry name" value="HUPs"/>
    <property type="match status" value="1"/>
</dbReference>
<evidence type="ECO:0000313" key="3">
    <source>
        <dbReference type="EMBL" id="ADD06290.1"/>
    </source>
</evidence>
<protein>
    <submittedName>
        <fullName evidence="3">UspA domain protein</fullName>
    </submittedName>
    <submittedName>
        <fullName evidence="4">UspA domain-containing protein</fullName>
    </submittedName>
</protein>
<name>D3SZN0_NATMM</name>
<dbReference type="Proteomes" id="UP000011543">
    <property type="component" value="Unassembled WGS sequence"/>
</dbReference>
<reference evidence="4 6" key="3">
    <citation type="journal article" date="2014" name="PLoS Genet.">
        <title>Phylogenetically driven sequencing of extremely halophilic archaea reveals strategies for static and dynamic osmo-response.</title>
        <authorList>
            <person name="Becker E.A."/>
            <person name="Seitzer P.M."/>
            <person name="Tritt A."/>
            <person name="Larsen D."/>
            <person name="Krusor M."/>
            <person name="Yao A.I."/>
            <person name="Wu D."/>
            <person name="Madern D."/>
            <person name="Eisen J.A."/>
            <person name="Darling A.E."/>
            <person name="Facciotti M.T."/>
        </authorList>
    </citation>
    <scope>NUCLEOTIDE SEQUENCE [LARGE SCALE GENOMIC DNA]</scope>
    <source>
        <strain evidence="6">ATCC 43099 / DSM 3394 / CCM 3739 / CIP 104546 / IAM 13178 / JCM 8861 / NBRC 102185 / NCIMB 2190 / MS3</strain>
        <strain evidence="4">MS-3</strain>
    </source>
</reference>
<evidence type="ECO:0000313" key="6">
    <source>
        <dbReference type="Proteomes" id="UP000011543"/>
    </source>
</evidence>
<keyword evidence="5" id="KW-1185">Reference proteome</keyword>
<reference evidence="3 5" key="2">
    <citation type="journal article" date="2012" name="BMC Genomics">
        <title>A comparative genomics perspective on the genetic content of the alkaliphilic haloarchaeon Natrialba magadii ATCC 43099T.</title>
        <authorList>
            <person name="Siddaramappa S."/>
            <person name="Challacombe J.F."/>
            <person name="Decastro R.E."/>
            <person name="Pfeiffer F."/>
            <person name="Sastre D.E."/>
            <person name="Gimenez M.I."/>
            <person name="Paggi R.A."/>
            <person name="Detter J.C."/>
            <person name="Davenport K.W."/>
            <person name="Goodwin L.A."/>
            <person name="Kyrpides N."/>
            <person name="Tapia R."/>
            <person name="Pitluck S."/>
            <person name="Lucas S."/>
            <person name="Woyke T."/>
            <person name="Maupin-Furlow J.A."/>
        </authorList>
    </citation>
    <scope>NUCLEOTIDE SEQUENCE [LARGE SCALE GENOMIC DNA]</scope>
    <source>
        <strain evidence="3">ATCC 43099</strain>
        <strain evidence="5">ATCC 43099 / DSM 3394 / CCM 3739 / CIP 104546 / IAM 13178 / JCM 8861 / NBRC 102185 / NCIMB 2190 / MS3</strain>
    </source>
</reference>
<dbReference type="InterPro" id="IPR006016">
    <property type="entry name" value="UspA"/>
</dbReference>
<dbReference type="GeneID" id="8825590"/>
<dbReference type="EMBL" id="CP001932">
    <property type="protein sequence ID" value="ADD06290.1"/>
    <property type="molecule type" value="Genomic_DNA"/>
</dbReference>
<dbReference type="SUPFAM" id="SSF52402">
    <property type="entry name" value="Adenine nucleotide alpha hydrolases-like"/>
    <property type="match status" value="2"/>
</dbReference>
<dbReference type="AlphaFoldDB" id="D3SZN0"/>
<dbReference type="InterPro" id="IPR006015">
    <property type="entry name" value="Universal_stress_UspA"/>
</dbReference>
<dbReference type="Gene3D" id="3.40.50.12370">
    <property type="match status" value="1"/>
</dbReference>
<dbReference type="Proteomes" id="UP000001879">
    <property type="component" value="Chromosome"/>
</dbReference>
<dbReference type="InterPro" id="IPR014729">
    <property type="entry name" value="Rossmann-like_a/b/a_fold"/>
</dbReference>
<dbReference type="OrthoDB" id="43026at2157"/>
<evidence type="ECO:0000313" key="4">
    <source>
        <dbReference type="EMBL" id="ELY31273.1"/>
    </source>
</evidence>
<dbReference type="PaxDb" id="547559-Nmag_2734"/>
<reference evidence="5" key="1">
    <citation type="submission" date="2010-02" db="EMBL/GenBank/DDBJ databases">
        <title>Complete sequence of chromosome of Natrialba magadii ATCC 43099.</title>
        <authorList>
            <consortium name="US DOE Joint Genome Institute"/>
            <person name="Lucas S."/>
            <person name="Copeland A."/>
            <person name="Lapidus A."/>
            <person name="Cheng J.-F."/>
            <person name="Bruce D."/>
            <person name="Goodwin L."/>
            <person name="Pitluck S."/>
            <person name="Davenport K."/>
            <person name="Saunders E."/>
            <person name="Detter J.C."/>
            <person name="Han C."/>
            <person name="Tapia R."/>
            <person name="Land M."/>
            <person name="Hauser L."/>
            <person name="Kyrpides N."/>
            <person name="Mikhailova N."/>
            <person name="De Castro R.E."/>
            <person name="Maupin-Furlow J.A."/>
            <person name="Woyke T."/>
        </authorList>
    </citation>
    <scope>NUCLEOTIDE SEQUENCE [LARGE SCALE GENOMIC DNA]</scope>
    <source>
        <strain evidence="5">ATCC 43099 / DSM 3394 / CCM 3739 / CIP 104546 / IAM 13178 / JCM 8861 / NBRC 102185 / NCIMB 2190 / MS3</strain>
    </source>
</reference>
<gene>
    <name evidence="3" type="ordered locus">Nmag_2734</name>
    <name evidence="4" type="ORF">C500_06716</name>
</gene>
<dbReference type="HOGENOM" id="CLU_082639_0_0_2"/>